<evidence type="ECO:0000256" key="3">
    <source>
        <dbReference type="ARBA" id="ARBA00022692"/>
    </source>
</evidence>
<evidence type="ECO:0000256" key="1">
    <source>
        <dbReference type="ARBA" id="ARBA00004651"/>
    </source>
</evidence>
<accession>A0A158QE96</accession>
<dbReference type="Pfam" id="PF01094">
    <property type="entry name" value="ANF_receptor"/>
    <property type="match status" value="1"/>
</dbReference>
<dbReference type="InterPro" id="IPR050726">
    <property type="entry name" value="mGluR"/>
</dbReference>
<keyword evidence="7" id="KW-0675">Receptor</keyword>
<dbReference type="Pfam" id="PF00003">
    <property type="entry name" value="7tm_3"/>
    <property type="match status" value="1"/>
</dbReference>
<evidence type="ECO:0000256" key="8">
    <source>
        <dbReference type="ARBA" id="ARBA00023180"/>
    </source>
</evidence>
<dbReference type="InterPro" id="IPR028082">
    <property type="entry name" value="Peripla_BP_I"/>
</dbReference>
<feature type="transmembrane region" description="Helical" evidence="11">
    <location>
        <begin position="330"/>
        <end position="351"/>
    </location>
</feature>
<evidence type="ECO:0000313" key="14">
    <source>
        <dbReference type="Proteomes" id="UP000274504"/>
    </source>
</evidence>
<evidence type="ECO:0000256" key="7">
    <source>
        <dbReference type="ARBA" id="ARBA00023170"/>
    </source>
</evidence>
<organism evidence="15">
    <name type="scientific">Hymenolepis diminuta</name>
    <name type="common">Rat tapeworm</name>
    <dbReference type="NCBI Taxonomy" id="6216"/>
    <lineage>
        <taxon>Eukaryota</taxon>
        <taxon>Metazoa</taxon>
        <taxon>Spiralia</taxon>
        <taxon>Lophotrochozoa</taxon>
        <taxon>Platyhelminthes</taxon>
        <taxon>Cestoda</taxon>
        <taxon>Eucestoda</taxon>
        <taxon>Cyclophyllidea</taxon>
        <taxon>Hymenolepididae</taxon>
        <taxon>Hymenolepis</taxon>
    </lineage>
</organism>
<keyword evidence="3 11" id="KW-0812">Transmembrane</keyword>
<dbReference type="PRINTS" id="PR00248">
    <property type="entry name" value="GPCRMGR"/>
</dbReference>
<dbReference type="InterPro" id="IPR017979">
    <property type="entry name" value="GPCR_3_CS"/>
</dbReference>
<dbReference type="InterPro" id="IPR000337">
    <property type="entry name" value="GPCR_3"/>
</dbReference>
<dbReference type="PROSITE" id="PS00981">
    <property type="entry name" value="G_PROTEIN_RECEP_F3_3"/>
    <property type="match status" value="1"/>
</dbReference>
<dbReference type="SUPFAM" id="SSF53822">
    <property type="entry name" value="Periplasmic binding protein-like I"/>
    <property type="match status" value="1"/>
</dbReference>
<evidence type="ECO:0000259" key="12">
    <source>
        <dbReference type="PROSITE" id="PS50259"/>
    </source>
</evidence>
<evidence type="ECO:0000256" key="11">
    <source>
        <dbReference type="SAM" id="Phobius"/>
    </source>
</evidence>
<comment type="subcellular location">
    <subcellularLocation>
        <location evidence="1">Cell membrane</location>
        <topology evidence="1">Multi-pass membrane protein</topology>
    </subcellularLocation>
</comment>
<evidence type="ECO:0000256" key="5">
    <source>
        <dbReference type="ARBA" id="ARBA00023040"/>
    </source>
</evidence>
<dbReference type="InterPro" id="IPR001828">
    <property type="entry name" value="ANF_lig-bd_rcpt"/>
</dbReference>
<feature type="region of interest" description="Disordered" evidence="10">
    <location>
        <begin position="599"/>
        <end position="622"/>
    </location>
</feature>
<dbReference type="EMBL" id="UYSG01010900">
    <property type="protein sequence ID" value="VDL59378.1"/>
    <property type="molecule type" value="Genomic_DNA"/>
</dbReference>
<reference evidence="13 14" key="2">
    <citation type="submission" date="2018-11" db="EMBL/GenBank/DDBJ databases">
        <authorList>
            <consortium name="Pathogen Informatics"/>
        </authorList>
    </citation>
    <scope>NUCLEOTIDE SEQUENCE [LARGE SCALE GENOMIC DNA]</scope>
</reference>
<feature type="transmembrane region" description="Helical" evidence="11">
    <location>
        <begin position="514"/>
        <end position="533"/>
    </location>
</feature>
<dbReference type="OrthoDB" id="425344at2759"/>
<feature type="transmembrane region" description="Helical" evidence="11">
    <location>
        <begin position="405"/>
        <end position="427"/>
    </location>
</feature>
<feature type="compositionally biased region" description="Polar residues" evidence="10">
    <location>
        <begin position="606"/>
        <end position="621"/>
    </location>
</feature>
<evidence type="ECO:0000256" key="2">
    <source>
        <dbReference type="ARBA" id="ARBA00022475"/>
    </source>
</evidence>
<protein>
    <submittedName>
        <fullName evidence="15">G_PROTEIN_RECEP_F3_4 domain-containing protein</fullName>
    </submittedName>
</protein>
<evidence type="ECO:0000313" key="15">
    <source>
        <dbReference type="WBParaSite" id="HDID_0000706201-mRNA-1"/>
    </source>
</evidence>
<dbReference type="CDD" id="cd15285">
    <property type="entry name" value="7tmC_mGluR_group1"/>
    <property type="match status" value="1"/>
</dbReference>
<keyword evidence="6 11" id="KW-0472">Membrane</keyword>
<dbReference type="AlphaFoldDB" id="A0A158QE96"/>
<keyword evidence="8" id="KW-0325">Glycoprotein</keyword>
<keyword evidence="5" id="KW-0297">G-protein coupled receptor</keyword>
<dbReference type="PROSITE" id="PS50259">
    <property type="entry name" value="G_PROTEIN_RECEP_F3_4"/>
    <property type="match status" value="1"/>
</dbReference>
<feature type="domain" description="G-protein coupled receptors family 3 profile" evidence="12">
    <location>
        <begin position="293"/>
        <end position="555"/>
    </location>
</feature>
<keyword evidence="4 11" id="KW-1133">Transmembrane helix</keyword>
<evidence type="ECO:0000256" key="9">
    <source>
        <dbReference type="ARBA" id="ARBA00023224"/>
    </source>
</evidence>
<name>A0A158QE96_HYMDI</name>
<dbReference type="GO" id="GO:0004930">
    <property type="term" value="F:G protein-coupled receptor activity"/>
    <property type="evidence" value="ECO:0007669"/>
    <property type="project" value="UniProtKB-KW"/>
</dbReference>
<keyword evidence="9" id="KW-0807">Transducer</keyword>
<dbReference type="Proteomes" id="UP000274504">
    <property type="component" value="Unassembled WGS sequence"/>
</dbReference>
<reference evidence="15" key="1">
    <citation type="submission" date="2016-04" db="UniProtKB">
        <authorList>
            <consortium name="WormBaseParasite"/>
        </authorList>
    </citation>
    <scope>IDENTIFICATION</scope>
</reference>
<dbReference type="PANTHER" id="PTHR24060">
    <property type="entry name" value="METABOTROPIC GLUTAMATE RECEPTOR"/>
    <property type="match status" value="1"/>
</dbReference>
<evidence type="ECO:0000256" key="4">
    <source>
        <dbReference type="ARBA" id="ARBA00022989"/>
    </source>
</evidence>
<dbReference type="InterPro" id="IPR017978">
    <property type="entry name" value="GPCR_3_C"/>
</dbReference>
<keyword evidence="2" id="KW-1003">Cell membrane</keyword>
<gene>
    <name evidence="13" type="ORF">HDID_LOCUS7060</name>
</gene>
<feature type="transmembrane region" description="Helical" evidence="11">
    <location>
        <begin position="485"/>
        <end position="508"/>
    </location>
</feature>
<dbReference type="GO" id="GO:0005886">
    <property type="term" value="C:plasma membrane"/>
    <property type="evidence" value="ECO:0007669"/>
    <property type="project" value="UniProtKB-SubCell"/>
</dbReference>
<evidence type="ECO:0000313" key="13">
    <source>
        <dbReference type="EMBL" id="VDL59378.1"/>
    </source>
</evidence>
<evidence type="ECO:0000256" key="6">
    <source>
        <dbReference type="ARBA" id="ARBA00023136"/>
    </source>
</evidence>
<sequence>MSTSGICSETERSIDNKETDAAFLRLAEDIFNAQRKAKVVICFCQGETVGGLLKAMDSLKLHEMGYALIGTDGWSDRSDILGPVINYTTGERAYSRIARGSLSIKLHSPRVEDFDEYFTSLIPQTHRTINPWFPEFWEQKFNCRFNSTAGDKRRQCTGEESMKNSPFDQDNKLSLLNLAIYVLALALHQVQEIVCGVGRPGACPGLLPINGTLLWHELYDLMNYQHTIDEDGKEVYKYVQIGRWRGGRLYTIDPDYIQFHNEFENASGPVDSFCSEPWCEPIIPYYTHWTDPTCLTGIILACVGGILTVLILIVFIIHRDTAVVKASTRELMWIILLATLLAHASVATILLRPSVVTCALQRSLPALAFTTIYGALVTKTNRIARILEGSKRILLKKQRFLSTSAQLVITGALLAVEILAVTIMFILEPPKDTLRYSEDKIRARICCDTTKRGTVIPLTFPIFLIAVCTIYAIKTRNLPQNFNEAKFIGFTMYTTCVLWLAVIPVYLSGYETEMVLTLCISVSASIALVILFFPKTYIILCRPDKNSRASFTTAKDIRCHIGVLQTNVNPKVPKNRFWKKGKYSGIRKPSGFTEVVELGSEKKATPRQSPQQDTSSSNLDQLTKHMAPEDKGDSMLNMMNKGGVTRESTNSIKIAVEGNKQRKSFVRREKQIYPPQLKKTTLQDEMCQTDWTLPPRDDMKLAEEEDFSTVSEIDIPLSELSLM</sequence>
<dbReference type="STRING" id="6216.A0A158QE96"/>
<proteinExistence type="predicted"/>
<evidence type="ECO:0000256" key="10">
    <source>
        <dbReference type="SAM" id="MobiDB-lite"/>
    </source>
</evidence>
<dbReference type="WBParaSite" id="HDID_0000706201-mRNA-1">
    <property type="protein sequence ID" value="HDID_0000706201-mRNA-1"/>
    <property type="gene ID" value="HDID_0000706201"/>
</dbReference>
<feature type="transmembrane region" description="Helical" evidence="11">
    <location>
        <begin position="295"/>
        <end position="318"/>
    </location>
</feature>
<feature type="transmembrane region" description="Helical" evidence="11">
    <location>
        <begin position="454"/>
        <end position="473"/>
    </location>
</feature>
<dbReference type="Gene3D" id="3.40.50.2300">
    <property type="match status" value="2"/>
</dbReference>